<proteinExistence type="predicted"/>
<protein>
    <submittedName>
        <fullName evidence="1">Uncharacterized protein</fullName>
    </submittedName>
</protein>
<dbReference type="Proteomes" id="UP001519363">
    <property type="component" value="Unassembled WGS sequence"/>
</dbReference>
<gene>
    <name evidence="1" type="ORF">JOF53_008576</name>
</gene>
<dbReference type="RefSeq" id="WP_143342769.1">
    <property type="nucleotide sequence ID" value="NZ_JAGIOO010000001.1"/>
</dbReference>
<name>A0ABS5AT02_9PSEU</name>
<organism evidence="1 2">
    <name type="scientific">Crossiella equi</name>
    <dbReference type="NCBI Taxonomy" id="130796"/>
    <lineage>
        <taxon>Bacteria</taxon>
        <taxon>Bacillati</taxon>
        <taxon>Actinomycetota</taxon>
        <taxon>Actinomycetes</taxon>
        <taxon>Pseudonocardiales</taxon>
        <taxon>Pseudonocardiaceae</taxon>
        <taxon>Crossiella</taxon>
    </lineage>
</organism>
<sequence length="174" mass="19383">MENRMPGRVLSHTALLHPDYWGFDLHDIDNPPGELDAAVVEHADQYGVAAVGHHILVQTTQNSARVQVTVEIWDQCAPPGVEYEIDHGIFRVSLPSGLLLMWQRTFGGADTVEFPTAGDYEVHAWSNGRAAAGEAIEHITRGDDEEPTLERIREVDGVERYLFQFHLVRASASE</sequence>
<evidence type="ECO:0000313" key="1">
    <source>
        <dbReference type="EMBL" id="MBP2479704.1"/>
    </source>
</evidence>
<evidence type="ECO:0000313" key="2">
    <source>
        <dbReference type="Proteomes" id="UP001519363"/>
    </source>
</evidence>
<reference evidence="1 2" key="1">
    <citation type="submission" date="2021-03" db="EMBL/GenBank/DDBJ databases">
        <title>Sequencing the genomes of 1000 actinobacteria strains.</title>
        <authorList>
            <person name="Klenk H.-P."/>
        </authorList>
    </citation>
    <scope>NUCLEOTIDE SEQUENCE [LARGE SCALE GENOMIC DNA]</scope>
    <source>
        <strain evidence="1 2">DSM 44580</strain>
    </source>
</reference>
<comment type="caution">
    <text evidence="1">The sequence shown here is derived from an EMBL/GenBank/DDBJ whole genome shotgun (WGS) entry which is preliminary data.</text>
</comment>
<dbReference type="EMBL" id="JAGIOO010000001">
    <property type="protein sequence ID" value="MBP2479704.1"/>
    <property type="molecule type" value="Genomic_DNA"/>
</dbReference>
<keyword evidence="2" id="KW-1185">Reference proteome</keyword>
<accession>A0ABS5AT02</accession>